<proteinExistence type="predicted"/>
<organism evidence="1 2">
    <name type="scientific">Serratia symbiotica str. Tucson</name>
    <dbReference type="NCBI Taxonomy" id="914128"/>
    <lineage>
        <taxon>Bacteria</taxon>
        <taxon>Pseudomonadati</taxon>
        <taxon>Pseudomonadota</taxon>
        <taxon>Gammaproteobacteria</taxon>
        <taxon>Enterobacterales</taxon>
        <taxon>Yersiniaceae</taxon>
        <taxon>Serratia</taxon>
        <taxon>Serratia symbiotica</taxon>
    </lineage>
</organism>
<protein>
    <submittedName>
        <fullName evidence="1">Putative hemolysin activator protein</fullName>
    </submittedName>
</protein>
<accession>E9CLN0</accession>
<dbReference type="HOGENOM" id="CLU_3436293_0_0_6"/>
<dbReference type="Proteomes" id="UP000013568">
    <property type="component" value="Unassembled WGS sequence"/>
</dbReference>
<name>E9CLN0_9GAMM</name>
<dbReference type="EMBL" id="GL636107">
    <property type="protein sequence ID" value="EFW12542.1"/>
    <property type="molecule type" value="Genomic_DNA"/>
</dbReference>
<evidence type="ECO:0000313" key="1">
    <source>
        <dbReference type="EMBL" id="EFW12542.1"/>
    </source>
</evidence>
<reference evidence="2" key="1">
    <citation type="journal article" date="2011" name="Genome Biol. Evol.">
        <title>Massive genomic decay in Serratia symbiotica, a recently evolved symbiont of aphids.</title>
        <authorList>
            <person name="Burke G.R."/>
            <person name="Moran N.A."/>
        </authorList>
    </citation>
    <scope>NUCLEOTIDE SEQUENCE [LARGE SCALE GENOMIC DNA]</scope>
    <source>
        <strain evidence="2">Tucson</strain>
    </source>
</reference>
<keyword evidence="2" id="KW-1185">Reference proteome</keyword>
<evidence type="ECO:0000313" key="2">
    <source>
        <dbReference type="Proteomes" id="UP000013568"/>
    </source>
</evidence>
<gene>
    <name evidence="1" type="primary">shlB</name>
    <name evidence="1" type="ORF">SSYM_1157</name>
</gene>
<feature type="non-terminal residue" evidence="1">
    <location>
        <position position="1"/>
    </location>
</feature>
<sequence>LFLCFLHCSEIHV</sequence>